<feature type="non-terminal residue" evidence="1">
    <location>
        <position position="164"/>
    </location>
</feature>
<sequence>MNHITDPVPASLEHWSSLRDRILESAQQVMGSFPVSDRSSPPTWSVVEETECESHVRQSITYEADEDCETTAFICRPHSSTSASMRGILCLHPTNHEHGYRDVVGLSGRPDRNYASELADLGFVTISPSYPQMAAYQPDLRGLGYHSGTMKAIWDNVRALDLLE</sequence>
<dbReference type="SUPFAM" id="SSF53474">
    <property type="entry name" value="alpha/beta-Hydrolases"/>
    <property type="match status" value="1"/>
</dbReference>
<dbReference type="EMBL" id="UINC01063599">
    <property type="protein sequence ID" value="SVB91392.1"/>
    <property type="molecule type" value="Genomic_DNA"/>
</dbReference>
<name>A0A382HWC0_9ZZZZ</name>
<evidence type="ECO:0008006" key="2">
    <source>
        <dbReference type="Google" id="ProtNLM"/>
    </source>
</evidence>
<accession>A0A382HWC0</accession>
<dbReference type="AlphaFoldDB" id="A0A382HWC0"/>
<gene>
    <name evidence="1" type="ORF">METZ01_LOCUS244246</name>
</gene>
<dbReference type="InterPro" id="IPR029058">
    <property type="entry name" value="AB_hydrolase_fold"/>
</dbReference>
<proteinExistence type="predicted"/>
<protein>
    <recommendedName>
        <fullName evidence="2">Acetyl xylan esterase domain-containing protein</fullName>
    </recommendedName>
</protein>
<evidence type="ECO:0000313" key="1">
    <source>
        <dbReference type="EMBL" id="SVB91392.1"/>
    </source>
</evidence>
<organism evidence="1">
    <name type="scientific">marine metagenome</name>
    <dbReference type="NCBI Taxonomy" id="408172"/>
    <lineage>
        <taxon>unclassified sequences</taxon>
        <taxon>metagenomes</taxon>
        <taxon>ecological metagenomes</taxon>
    </lineage>
</organism>
<dbReference type="Gene3D" id="3.40.50.1820">
    <property type="entry name" value="alpha/beta hydrolase"/>
    <property type="match status" value="1"/>
</dbReference>
<reference evidence="1" key="1">
    <citation type="submission" date="2018-05" db="EMBL/GenBank/DDBJ databases">
        <authorList>
            <person name="Lanie J.A."/>
            <person name="Ng W.-L."/>
            <person name="Kazmierczak K.M."/>
            <person name="Andrzejewski T.M."/>
            <person name="Davidsen T.M."/>
            <person name="Wayne K.J."/>
            <person name="Tettelin H."/>
            <person name="Glass J.I."/>
            <person name="Rusch D."/>
            <person name="Podicherti R."/>
            <person name="Tsui H.-C.T."/>
            <person name="Winkler M.E."/>
        </authorList>
    </citation>
    <scope>NUCLEOTIDE SEQUENCE</scope>
</reference>